<dbReference type="InterPro" id="IPR003615">
    <property type="entry name" value="HNH_nuc"/>
</dbReference>
<keyword evidence="4" id="KW-1185">Reference proteome</keyword>
<protein>
    <submittedName>
        <fullName evidence="3">HNH endonuclease</fullName>
    </submittedName>
</protein>
<dbReference type="SMART" id="SM00507">
    <property type="entry name" value="HNHc"/>
    <property type="match status" value="1"/>
</dbReference>
<dbReference type="GO" id="GO:0003676">
    <property type="term" value="F:nucleic acid binding"/>
    <property type="evidence" value="ECO:0007669"/>
    <property type="project" value="InterPro"/>
</dbReference>
<organism evidence="3 4">
    <name type="scientific">Brachybacterium vulturis</name>
    <dbReference type="NCBI Taxonomy" id="2017484"/>
    <lineage>
        <taxon>Bacteria</taxon>
        <taxon>Bacillati</taxon>
        <taxon>Actinomycetota</taxon>
        <taxon>Actinomycetes</taxon>
        <taxon>Micrococcales</taxon>
        <taxon>Dermabacteraceae</taxon>
        <taxon>Brachybacterium</taxon>
    </lineage>
</organism>
<keyword evidence="3" id="KW-0255">Endonuclease</keyword>
<dbReference type="EMBL" id="CP023563">
    <property type="protein sequence ID" value="ATG52786.1"/>
    <property type="molecule type" value="Genomic_DNA"/>
</dbReference>
<accession>A0A291GS15</accession>
<feature type="compositionally biased region" description="Basic and acidic residues" evidence="1">
    <location>
        <begin position="299"/>
        <end position="314"/>
    </location>
</feature>
<evidence type="ECO:0000256" key="1">
    <source>
        <dbReference type="SAM" id="MobiDB-lite"/>
    </source>
</evidence>
<dbReference type="CDD" id="cd00085">
    <property type="entry name" value="HNHc"/>
    <property type="match status" value="1"/>
</dbReference>
<dbReference type="InterPro" id="IPR002711">
    <property type="entry name" value="HNH"/>
</dbReference>
<sequence length="557" mass="59862">MDSIPMRSGDHPGEDAPRQGVAAPSGDVLEDVLGRFGEIEAGPAARALVAQILAAALMSFTRTRAVRDPLPDTAPGSAEEALAVLAGIDHLRASLAAVDATWQVAAEERIRRDDAARGVPASQQGRGAGQEIALARRISPVASSFSQAKARRLVQNMPGAVDRLWSGAMTDQQASAISGALDGVGADTCRRIDDHLREHPEFLQGKGFKRLQSDIRDLVRKLEPETSRERAERAARARHVRMEPLEDGMARVTAVLRGIDAVGLMHSLRTRAESLRASGTKDSLSALEADLLVEDALRTAQHDEHSTGPDRTADDAGTTRPERPRLRPGLDVGIVITDTALLGREDDAEIAELEGYGTIPAHIVRDTLLGRSPGHVRSCEDEHPDEVVSAFYRRLYRSPRTSELVAMESRARAFPAGLARMIRWRDTTCRTPWCNAKIRHSDHVVPHHRGGPTSFANGQGLCARCNLLKEHGLWVLSPLSRSQTGSDGPDPRTGTGAGRSGPAHPDPSVPPGAWIWSSPHGAVGTSPTPPLITPWPDPPPEEDDHDDPGPPGTSPAR</sequence>
<evidence type="ECO:0000313" key="4">
    <source>
        <dbReference type="Proteomes" id="UP000218165"/>
    </source>
</evidence>
<evidence type="ECO:0000313" key="3">
    <source>
        <dbReference type="EMBL" id="ATG52786.1"/>
    </source>
</evidence>
<feature type="compositionally biased region" description="Basic and acidic residues" evidence="1">
    <location>
        <begin position="8"/>
        <end position="17"/>
    </location>
</feature>
<evidence type="ECO:0000259" key="2">
    <source>
        <dbReference type="SMART" id="SM00507"/>
    </source>
</evidence>
<gene>
    <name evidence="3" type="ORF">CFK38_15570</name>
</gene>
<dbReference type="Pfam" id="PF01844">
    <property type="entry name" value="HNH"/>
    <property type="match status" value="1"/>
</dbReference>
<feature type="region of interest" description="Disordered" evidence="1">
    <location>
        <begin position="1"/>
        <end position="24"/>
    </location>
</feature>
<reference evidence="4" key="1">
    <citation type="submission" date="2017-09" db="EMBL/GenBank/DDBJ databases">
        <title>Brachybacterium sp. VM2412.</title>
        <authorList>
            <person name="Tak E.J."/>
            <person name="Bae J.-W."/>
        </authorList>
    </citation>
    <scope>NUCLEOTIDE SEQUENCE [LARGE SCALE GENOMIC DNA]</scope>
    <source>
        <strain evidence="4">VM2412</strain>
    </source>
</reference>
<feature type="domain" description="HNH nuclease" evidence="2">
    <location>
        <begin position="417"/>
        <end position="467"/>
    </location>
</feature>
<dbReference type="RefSeq" id="WP_096803896.1">
    <property type="nucleotide sequence ID" value="NZ_CP023563.1"/>
</dbReference>
<proteinExistence type="predicted"/>
<dbReference type="Proteomes" id="UP000218165">
    <property type="component" value="Chromosome"/>
</dbReference>
<keyword evidence="3" id="KW-0540">Nuclease</keyword>
<dbReference type="AlphaFoldDB" id="A0A291GS15"/>
<dbReference type="OrthoDB" id="5241234at2"/>
<dbReference type="Gene3D" id="1.10.30.50">
    <property type="match status" value="1"/>
</dbReference>
<dbReference type="GO" id="GO:0004519">
    <property type="term" value="F:endonuclease activity"/>
    <property type="evidence" value="ECO:0007669"/>
    <property type="project" value="UniProtKB-KW"/>
</dbReference>
<dbReference type="KEGG" id="brz:CFK38_15570"/>
<feature type="region of interest" description="Disordered" evidence="1">
    <location>
        <begin position="479"/>
        <end position="557"/>
    </location>
</feature>
<name>A0A291GS15_9MICO</name>
<feature type="compositionally biased region" description="Pro residues" evidence="1">
    <location>
        <begin position="527"/>
        <end position="538"/>
    </location>
</feature>
<dbReference type="GO" id="GO:0008270">
    <property type="term" value="F:zinc ion binding"/>
    <property type="evidence" value="ECO:0007669"/>
    <property type="project" value="InterPro"/>
</dbReference>
<feature type="region of interest" description="Disordered" evidence="1">
    <location>
        <begin position="299"/>
        <end position="327"/>
    </location>
</feature>
<keyword evidence="3" id="KW-0378">Hydrolase</keyword>